<name>A0A533QSJ2_9BACT</name>
<accession>A0A533QSJ2</accession>
<evidence type="ECO:0000313" key="1">
    <source>
        <dbReference type="EMBL" id="TLD43610.1"/>
    </source>
</evidence>
<dbReference type="Proteomes" id="UP000319783">
    <property type="component" value="Unassembled WGS sequence"/>
</dbReference>
<comment type="caution">
    <text evidence="1">The sequence shown here is derived from an EMBL/GenBank/DDBJ whole genome shotgun (WGS) entry which is preliminary data.</text>
</comment>
<gene>
    <name evidence="1" type="ORF">JETT_0041</name>
</gene>
<dbReference type="AlphaFoldDB" id="A0A533QSJ2"/>
<organism evidence="1 2">
    <name type="scientific">Candidatus Jettenia ecosi</name>
    <dbReference type="NCBI Taxonomy" id="2494326"/>
    <lineage>
        <taxon>Bacteria</taxon>
        <taxon>Pseudomonadati</taxon>
        <taxon>Planctomycetota</taxon>
        <taxon>Candidatus Brocadiia</taxon>
        <taxon>Candidatus Brocadiales</taxon>
        <taxon>Candidatus Brocadiaceae</taxon>
        <taxon>Candidatus Jettenia</taxon>
    </lineage>
</organism>
<reference evidence="1 2" key="1">
    <citation type="submission" date="2019-04" db="EMBL/GenBank/DDBJ databases">
        <title>Genome of a novel bacterium Candidatus Jettenia ecosi reconstructed from metagenome of an anammox bioreactor.</title>
        <authorList>
            <person name="Mardanov A.V."/>
            <person name="Beletsky A.V."/>
            <person name="Ravin N.V."/>
            <person name="Botchkova E.A."/>
            <person name="Litti Y.V."/>
            <person name="Nozhevnikova A.N."/>
        </authorList>
    </citation>
    <scope>NUCLEOTIDE SEQUENCE [LARGE SCALE GENOMIC DNA]</scope>
    <source>
        <strain evidence="1">J2</strain>
    </source>
</reference>
<protein>
    <submittedName>
        <fullName evidence="1">Uncharacterized protein</fullName>
    </submittedName>
</protein>
<evidence type="ECO:0000313" key="2">
    <source>
        <dbReference type="Proteomes" id="UP000319783"/>
    </source>
</evidence>
<sequence>MIIANKRDKDCEPQRGDMGYLCCDVIPSEFDCECILFIK</sequence>
<dbReference type="EMBL" id="SULG01000001">
    <property type="protein sequence ID" value="TLD43610.1"/>
    <property type="molecule type" value="Genomic_DNA"/>
</dbReference>
<proteinExistence type="predicted"/>